<keyword evidence="3" id="KW-1185">Reference proteome</keyword>
<dbReference type="PROSITE" id="PS51257">
    <property type="entry name" value="PROKAR_LIPOPROTEIN"/>
    <property type="match status" value="1"/>
</dbReference>
<protein>
    <recommendedName>
        <fullName evidence="4">PknH-like extracellular domain-containing protein</fullName>
    </recommendedName>
</protein>
<feature type="region of interest" description="Disordered" evidence="1">
    <location>
        <begin position="18"/>
        <end position="62"/>
    </location>
</feature>
<evidence type="ECO:0000313" key="2">
    <source>
        <dbReference type="EMBL" id="SDU40089.1"/>
    </source>
</evidence>
<dbReference type="OrthoDB" id="5183314at2"/>
<evidence type="ECO:0000313" key="3">
    <source>
        <dbReference type="Proteomes" id="UP000182977"/>
    </source>
</evidence>
<dbReference type="Proteomes" id="UP000182977">
    <property type="component" value="Chromosome I"/>
</dbReference>
<gene>
    <name evidence="2" type="ORF">SAMN04488563_1498</name>
</gene>
<evidence type="ECO:0000256" key="1">
    <source>
        <dbReference type="SAM" id="MobiDB-lite"/>
    </source>
</evidence>
<dbReference type="EMBL" id="LT629791">
    <property type="protein sequence ID" value="SDU40089.1"/>
    <property type="molecule type" value="Genomic_DNA"/>
</dbReference>
<accession>A0A1H2I7J5</accession>
<dbReference type="AlphaFoldDB" id="A0A1H2I7J5"/>
<name>A0A1H2I7J5_9ACTN</name>
<evidence type="ECO:0008006" key="4">
    <source>
        <dbReference type="Google" id="ProtNLM"/>
    </source>
</evidence>
<organism evidence="2 3">
    <name type="scientific">Jiangella alkaliphila</name>
    <dbReference type="NCBI Taxonomy" id="419479"/>
    <lineage>
        <taxon>Bacteria</taxon>
        <taxon>Bacillati</taxon>
        <taxon>Actinomycetota</taxon>
        <taxon>Actinomycetes</taxon>
        <taxon>Jiangellales</taxon>
        <taxon>Jiangellaceae</taxon>
        <taxon>Jiangella</taxon>
    </lineage>
</organism>
<proteinExistence type="predicted"/>
<feature type="compositionally biased region" description="Acidic residues" evidence="1">
    <location>
        <begin position="42"/>
        <end position="60"/>
    </location>
</feature>
<reference evidence="3" key="1">
    <citation type="submission" date="2016-10" db="EMBL/GenBank/DDBJ databases">
        <authorList>
            <person name="Varghese N."/>
            <person name="Submissions S."/>
        </authorList>
    </citation>
    <scope>NUCLEOTIDE SEQUENCE [LARGE SCALE GENOMIC DNA]</scope>
    <source>
        <strain evidence="3">DSM 45079</strain>
    </source>
</reference>
<sequence length="256" mass="26177">MRKIAITALIATTLLLTGCGGDDESGDDATTTNEPSSGGDEPAAEDTPAEDTPAEDEPADDAAAGGAVDLDAALLTAGDLPDGAQIMPIDVTEMATGMDSMAGLIEGATYEPAECQDNSADPLRRDGVEAAAMTAMSEVDVFMQAVYTGASEDDIAAVEDYYERCGEVSFSGEMADQAIEMTTTTEIVDAPSVDADHVVALDSTMAGSGLPGTVTRVVYVIDGDLGMYVAANPDSAVFDIDALTATALEKLRAARG</sequence>
<dbReference type="RefSeq" id="WP_046767860.1">
    <property type="nucleotide sequence ID" value="NZ_KQ061223.1"/>
</dbReference>